<dbReference type="KEGG" id="paca:ID47_08300"/>
<evidence type="ECO:0000256" key="1">
    <source>
        <dbReference type="ARBA" id="ARBA00023027"/>
    </source>
</evidence>
<dbReference type="Gene3D" id="3.90.25.10">
    <property type="entry name" value="UDP-galactose 4-epimerase, domain 1"/>
    <property type="match status" value="1"/>
</dbReference>
<organism evidence="3 4">
    <name type="scientific">Candidatus Odyssella acanthamoebae</name>
    <dbReference type="NCBI Taxonomy" id="91604"/>
    <lineage>
        <taxon>Bacteria</taxon>
        <taxon>Pseudomonadati</taxon>
        <taxon>Pseudomonadota</taxon>
        <taxon>Alphaproteobacteria</taxon>
        <taxon>Holosporales</taxon>
        <taxon>Candidatus Paracaedibacteraceae</taxon>
        <taxon>Candidatus Odyssella</taxon>
    </lineage>
</organism>
<proteinExistence type="predicted"/>
<keyword evidence="4" id="KW-1185">Reference proteome</keyword>
<dbReference type="SUPFAM" id="SSF51735">
    <property type="entry name" value="NAD(P)-binding Rossmann-fold domains"/>
    <property type="match status" value="1"/>
</dbReference>
<dbReference type="PANTHER" id="PTHR43574">
    <property type="entry name" value="EPIMERASE-RELATED"/>
    <property type="match status" value="1"/>
</dbReference>
<sequence>MSKSPVFLTGCAGFIGMHTTKRLLDQGETVIGVDNINPYYSVDLKRDRLKQLEHPNFHFHEVDISDRQAMEKIWTTYEPKRAINLAAQAGVRYSIENPFAYISSNITGFLVMLELCRHQKDFANLVYASTSSIYGSSTNMPFVEDQMTAVPISLYAATKSGNELMAQSYNYLYGMPATGLRFFTVYGPWGRPDMAAFKFTKAILAGEPLDLYNAGKMKRDFTYVEDIVSGVVAAVNRKPTNKIGERHPIYNLGNNRCEDLPRIITLIEETLGKKALINNMPMQLGDVKETYANIDKAKAELGYSPQTTIDTGVPNFVRWYMDYHK</sequence>
<dbReference type="eggNOG" id="COG0451">
    <property type="taxonomic scope" value="Bacteria"/>
</dbReference>
<accession>A0A077AXJ6</accession>
<dbReference type="STRING" id="91604.ID47_08300"/>
<dbReference type="Gene3D" id="3.40.50.720">
    <property type="entry name" value="NAD(P)-binding Rossmann-like Domain"/>
    <property type="match status" value="1"/>
</dbReference>
<feature type="domain" description="NAD(P)-binding" evidence="2">
    <location>
        <begin position="8"/>
        <end position="313"/>
    </location>
</feature>
<reference evidence="3 4" key="1">
    <citation type="submission" date="2014-07" db="EMBL/GenBank/DDBJ databases">
        <title>Comparative genomic insights into amoeba endosymbionts belonging to the families of Holosporaceae and Candidatus Midichloriaceae within Rickettsiales.</title>
        <authorList>
            <person name="Wang Z."/>
            <person name="Wu M."/>
        </authorList>
    </citation>
    <scope>NUCLEOTIDE SEQUENCE [LARGE SCALE GENOMIC DNA]</scope>
    <source>
        <strain evidence="3">PRA3</strain>
    </source>
</reference>
<dbReference type="Proteomes" id="UP000028926">
    <property type="component" value="Chromosome"/>
</dbReference>
<evidence type="ECO:0000259" key="2">
    <source>
        <dbReference type="Pfam" id="PF16363"/>
    </source>
</evidence>
<dbReference type="InterPro" id="IPR036291">
    <property type="entry name" value="NAD(P)-bd_dom_sf"/>
</dbReference>
<gene>
    <name evidence="3" type="ORF">ID47_08300</name>
</gene>
<dbReference type="InterPro" id="IPR016040">
    <property type="entry name" value="NAD(P)-bd_dom"/>
</dbReference>
<dbReference type="OrthoDB" id="9801785at2"/>
<dbReference type="Pfam" id="PF16363">
    <property type="entry name" value="GDP_Man_Dehyd"/>
    <property type="match status" value="1"/>
</dbReference>
<name>A0A077AXJ6_9PROT</name>
<dbReference type="EMBL" id="CP008941">
    <property type="protein sequence ID" value="AIK96719.1"/>
    <property type="molecule type" value="Genomic_DNA"/>
</dbReference>
<dbReference type="RefSeq" id="WP_038465364.1">
    <property type="nucleotide sequence ID" value="NZ_CP008941.1"/>
</dbReference>
<evidence type="ECO:0000313" key="4">
    <source>
        <dbReference type="Proteomes" id="UP000028926"/>
    </source>
</evidence>
<dbReference type="PRINTS" id="PR01713">
    <property type="entry name" value="NUCEPIMERASE"/>
</dbReference>
<keyword evidence="1" id="KW-0520">NAD</keyword>
<dbReference type="AlphaFoldDB" id="A0A077AXJ6"/>
<evidence type="ECO:0000313" key="3">
    <source>
        <dbReference type="EMBL" id="AIK96719.1"/>
    </source>
</evidence>
<dbReference type="HOGENOM" id="CLU_007383_1_7_5"/>
<protein>
    <recommendedName>
        <fullName evidence="2">NAD(P)-binding domain-containing protein</fullName>
    </recommendedName>
</protein>